<dbReference type="PROSITE" id="PS50949">
    <property type="entry name" value="HTH_GNTR"/>
    <property type="match status" value="1"/>
</dbReference>
<proteinExistence type="predicted"/>
<dbReference type="Gene3D" id="1.20.120.530">
    <property type="entry name" value="GntR ligand-binding domain-like"/>
    <property type="match status" value="1"/>
</dbReference>
<protein>
    <submittedName>
        <fullName evidence="5">GntR family transcriptional repressor for pyruvate dehydrogenase complex</fullName>
    </submittedName>
</protein>
<dbReference type="GO" id="GO:0003700">
    <property type="term" value="F:DNA-binding transcription factor activity"/>
    <property type="evidence" value="ECO:0007669"/>
    <property type="project" value="InterPro"/>
</dbReference>
<keyword evidence="2" id="KW-0238">DNA-binding</keyword>
<dbReference type="Pfam" id="PF07729">
    <property type="entry name" value="FCD"/>
    <property type="match status" value="1"/>
</dbReference>
<dbReference type="CDD" id="cd07377">
    <property type="entry name" value="WHTH_GntR"/>
    <property type="match status" value="1"/>
</dbReference>
<dbReference type="Gene3D" id="1.10.10.10">
    <property type="entry name" value="Winged helix-like DNA-binding domain superfamily/Winged helix DNA-binding domain"/>
    <property type="match status" value="1"/>
</dbReference>
<dbReference type="InterPro" id="IPR000524">
    <property type="entry name" value="Tscrpt_reg_HTH_GntR"/>
</dbReference>
<organism evidence="5 6">
    <name type="scientific">Conexibacter arvalis</name>
    <dbReference type="NCBI Taxonomy" id="912552"/>
    <lineage>
        <taxon>Bacteria</taxon>
        <taxon>Bacillati</taxon>
        <taxon>Actinomycetota</taxon>
        <taxon>Thermoleophilia</taxon>
        <taxon>Solirubrobacterales</taxon>
        <taxon>Conexibacteraceae</taxon>
        <taxon>Conexibacter</taxon>
    </lineage>
</organism>
<dbReference type="InterPro" id="IPR036390">
    <property type="entry name" value="WH_DNA-bd_sf"/>
</dbReference>
<dbReference type="InterPro" id="IPR011711">
    <property type="entry name" value="GntR_C"/>
</dbReference>
<dbReference type="PANTHER" id="PTHR43537:SF5">
    <property type="entry name" value="UXU OPERON TRANSCRIPTIONAL REGULATOR"/>
    <property type="match status" value="1"/>
</dbReference>
<accession>A0A840I6Q8</accession>
<dbReference type="InterPro" id="IPR036388">
    <property type="entry name" value="WH-like_DNA-bd_sf"/>
</dbReference>
<keyword evidence="6" id="KW-1185">Reference proteome</keyword>
<dbReference type="Proteomes" id="UP000585272">
    <property type="component" value="Unassembled WGS sequence"/>
</dbReference>
<evidence type="ECO:0000259" key="4">
    <source>
        <dbReference type="PROSITE" id="PS50949"/>
    </source>
</evidence>
<dbReference type="RefSeq" id="WP_183337952.1">
    <property type="nucleotide sequence ID" value="NZ_JACHNU010000001.1"/>
</dbReference>
<name>A0A840I6Q8_9ACTN</name>
<dbReference type="Pfam" id="PF00392">
    <property type="entry name" value="GntR"/>
    <property type="match status" value="1"/>
</dbReference>
<sequence length="233" mass="25293">MPDARLEPVQRSPLYEQVAERVRAFIEASGLAPGDKLMSERGLAEQLGVSRTSVRQALTALRVQGLVEIKHGEGVFLMEAPRELIPRLTSGIVESEVDHPMIWEVREAVEVQAARLAARRRQDADLAAMEAALSAMEQSIDAGGDGIEGDRGFHAALAQAARNPLLHDLIGQMRDVFDRTSAASLTHAGRPQVSLASHRAILDAVARGDEPAAAEEMRRHIVRSAQLVVAYES</sequence>
<keyword evidence="3" id="KW-0804">Transcription</keyword>
<reference evidence="5 6" key="1">
    <citation type="submission" date="2020-08" db="EMBL/GenBank/DDBJ databases">
        <title>Genomic Encyclopedia of Archaeal and Bacterial Type Strains, Phase II (KMG-II): from individual species to whole genera.</title>
        <authorList>
            <person name="Goeker M."/>
        </authorList>
    </citation>
    <scope>NUCLEOTIDE SEQUENCE [LARGE SCALE GENOMIC DNA]</scope>
    <source>
        <strain evidence="5 6">DSM 23288</strain>
    </source>
</reference>
<dbReference type="SUPFAM" id="SSF48008">
    <property type="entry name" value="GntR ligand-binding domain-like"/>
    <property type="match status" value="1"/>
</dbReference>
<evidence type="ECO:0000256" key="1">
    <source>
        <dbReference type="ARBA" id="ARBA00023015"/>
    </source>
</evidence>
<dbReference type="SMART" id="SM00345">
    <property type="entry name" value="HTH_GNTR"/>
    <property type="match status" value="1"/>
</dbReference>
<keyword evidence="5" id="KW-0670">Pyruvate</keyword>
<evidence type="ECO:0000256" key="2">
    <source>
        <dbReference type="ARBA" id="ARBA00023125"/>
    </source>
</evidence>
<dbReference type="SUPFAM" id="SSF46785">
    <property type="entry name" value="Winged helix' DNA-binding domain"/>
    <property type="match status" value="1"/>
</dbReference>
<gene>
    <name evidence="5" type="ORF">BDZ31_000110</name>
</gene>
<keyword evidence="1" id="KW-0805">Transcription regulation</keyword>
<comment type="caution">
    <text evidence="5">The sequence shown here is derived from an EMBL/GenBank/DDBJ whole genome shotgun (WGS) entry which is preliminary data.</text>
</comment>
<evidence type="ECO:0000313" key="6">
    <source>
        <dbReference type="Proteomes" id="UP000585272"/>
    </source>
</evidence>
<dbReference type="AlphaFoldDB" id="A0A840I6Q8"/>
<evidence type="ECO:0000256" key="3">
    <source>
        <dbReference type="ARBA" id="ARBA00023163"/>
    </source>
</evidence>
<dbReference type="InterPro" id="IPR008920">
    <property type="entry name" value="TF_FadR/GntR_C"/>
</dbReference>
<dbReference type="PANTHER" id="PTHR43537">
    <property type="entry name" value="TRANSCRIPTIONAL REGULATOR, GNTR FAMILY"/>
    <property type="match status" value="1"/>
</dbReference>
<dbReference type="GO" id="GO:0003677">
    <property type="term" value="F:DNA binding"/>
    <property type="evidence" value="ECO:0007669"/>
    <property type="project" value="UniProtKB-KW"/>
</dbReference>
<evidence type="ECO:0000313" key="5">
    <source>
        <dbReference type="EMBL" id="MBB4660537.1"/>
    </source>
</evidence>
<dbReference type="PRINTS" id="PR00035">
    <property type="entry name" value="HTHGNTR"/>
</dbReference>
<dbReference type="SMART" id="SM00895">
    <property type="entry name" value="FCD"/>
    <property type="match status" value="1"/>
</dbReference>
<feature type="domain" description="HTH gntR-type" evidence="4">
    <location>
        <begin position="12"/>
        <end position="80"/>
    </location>
</feature>
<dbReference type="EMBL" id="JACHNU010000001">
    <property type="protein sequence ID" value="MBB4660537.1"/>
    <property type="molecule type" value="Genomic_DNA"/>
</dbReference>